<protein>
    <recommendedName>
        <fullName evidence="3">COX assembly mitochondrial protein</fullName>
    </recommendedName>
</protein>
<comment type="caution">
    <text evidence="5">The sequence shown here is derived from an EMBL/GenBank/DDBJ whole genome shotgun (WGS) entry which is preliminary data.</text>
</comment>
<organism evidence="5 6">
    <name type="scientific">Plectosphaerella cucumerina</name>
    <dbReference type="NCBI Taxonomy" id="40658"/>
    <lineage>
        <taxon>Eukaryota</taxon>
        <taxon>Fungi</taxon>
        <taxon>Dikarya</taxon>
        <taxon>Ascomycota</taxon>
        <taxon>Pezizomycotina</taxon>
        <taxon>Sordariomycetes</taxon>
        <taxon>Hypocreomycetidae</taxon>
        <taxon>Glomerellales</taxon>
        <taxon>Plectosphaerellaceae</taxon>
        <taxon>Plectosphaerella</taxon>
    </lineage>
</organism>
<evidence type="ECO:0000256" key="3">
    <source>
        <dbReference type="RuleBase" id="RU364104"/>
    </source>
</evidence>
<dbReference type="AlphaFoldDB" id="A0A8K0TF69"/>
<feature type="region of interest" description="Disordered" evidence="4">
    <location>
        <begin position="57"/>
        <end position="84"/>
    </location>
</feature>
<evidence type="ECO:0000256" key="2">
    <source>
        <dbReference type="ARBA" id="ARBA00023157"/>
    </source>
</evidence>
<comment type="similarity">
    <text evidence="1 3">Belongs to the CMC family.</text>
</comment>
<evidence type="ECO:0000256" key="4">
    <source>
        <dbReference type="SAM" id="MobiDB-lite"/>
    </source>
</evidence>
<keyword evidence="3" id="KW-0999">Mitochondrion inner membrane</keyword>
<name>A0A8K0TF69_9PEZI</name>
<dbReference type="Pfam" id="PF08583">
    <property type="entry name" value="Cmc1"/>
    <property type="match status" value="1"/>
</dbReference>
<evidence type="ECO:0000256" key="1">
    <source>
        <dbReference type="ARBA" id="ARBA00007347"/>
    </source>
</evidence>
<dbReference type="InterPro" id="IPR013892">
    <property type="entry name" value="Cyt_c_biogenesis_Cmc1-like"/>
</dbReference>
<dbReference type="OrthoDB" id="532630at2759"/>
<accession>A0A8K0TF69</accession>
<sequence length="84" mass="9751">MHPHLHTKDNFECEDVMNALEECHARGFLYKSLGNCNDAKQKVSDCLKVARGKRLDENRARARARKEEQEQKRKDLDKSLGLEP</sequence>
<keyword evidence="3" id="KW-0143">Chaperone</keyword>
<evidence type="ECO:0000313" key="6">
    <source>
        <dbReference type="Proteomes" id="UP000813385"/>
    </source>
</evidence>
<reference evidence="5" key="1">
    <citation type="journal article" date="2021" name="Nat. Commun.">
        <title>Genetic determinants of endophytism in the Arabidopsis root mycobiome.</title>
        <authorList>
            <person name="Mesny F."/>
            <person name="Miyauchi S."/>
            <person name="Thiergart T."/>
            <person name="Pickel B."/>
            <person name="Atanasova L."/>
            <person name="Karlsson M."/>
            <person name="Huettel B."/>
            <person name="Barry K.W."/>
            <person name="Haridas S."/>
            <person name="Chen C."/>
            <person name="Bauer D."/>
            <person name="Andreopoulos W."/>
            <person name="Pangilinan J."/>
            <person name="LaButti K."/>
            <person name="Riley R."/>
            <person name="Lipzen A."/>
            <person name="Clum A."/>
            <person name="Drula E."/>
            <person name="Henrissat B."/>
            <person name="Kohler A."/>
            <person name="Grigoriev I.V."/>
            <person name="Martin F.M."/>
            <person name="Hacquard S."/>
        </authorList>
    </citation>
    <scope>NUCLEOTIDE SEQUENCE</scope>
    <source>
        <strain evidence="5">MPI-CAGE-AT-0016</strain>
    </source>
</reference>
<comment type="subcellular location">
    <subcellularLocation>
        <location evidence="3">Mitochondrion inner membrane</location>
    </subcellularLocation>
</comment>
<keyword evidence="2" id="KW-1015">Disulfide bond</keyword>
<dbReference type="EMBL" id="JAGPXD010000004">
    <property type="protein sequence ID" value="KAH7359056.1"/>
    <property type="molecule type" value="Genomic_DNA"/>
</dbReference>
<keyword evidence="6" id="KW-1185">Reference proteome</keyword>
<comment type="function">
    <text evidence="3">Required for mitochondrial cytochrome c oxidase (COX) assembly and respiration.</text>
</comment>
<keyword evidence="3" id="KW-0496">Mitochondrion</keyword>
<dbReference type="Proteomes" id="UP000813385">
    <property type="component" value="Unassembled WGS sequence"/>
</dbReference>
<proteinExistence type="inferred from homology"/>
<dbReference type="GO" id="GO:0005743">
    <property type="term" value="C:mitochondrial inner membrane"/>
    <property type="evidence" value="ECO:0007669"/>
    <property type="project" value="UniProtKB-SubCell"/>
</dbReference>
<evidence type="ECO:0000313" key="5">
    <source>
        <dbReference type="EMBL" id="KAH7359056.1"/>
    </source>
</evidence>
<gene>
    <name evidence="5" type="ORF">B0T11DRAFT_285660</name>
</gene>
<keyword evidence="3" id="KW-0472">Membrane</keyword>